<reference evidence="13" key="2">
    <citation type="submission" date="2020-12" db="UniProtKB">
        <authorList>
            <consortium name="WormBaseParasite"/>
        </authorList>
    </citation>
    <scope>IDENTIFICATION</scope>
</reference>
<dbReference type="Proteomes" id="UP000035682">
    <property type="component" value="Unplaced"/>
</dbReference>
<dbReference type="SUPFAM" id="SSF52518">
    <property type="entry name" value="Thiamin diphosphate-binding fold (THDP-binding)"/>
    <property type="match status" value="1"/>
</dbReference>
<dbReference type="GO" id="GO:0003863">
    <property type="term" value="F:branched-chain 2-oxo acid dehydrogenase activity"/>
    <property type="evidence" value="ECO:0007669"/>
    <property type="project" value="UniProtKB-EC"/>
</dbReference>
<evidence type="ECO:0000256" key="6">
    <source>
        <dbReference type="ARBA" id="ARBA00022958"/>
    </source>
</evidence>
<evidence type="ECO:0000313" key="13">
    <source>
        <dbReference type="WBParaSite" id="SRAE_2000061900.1"/>
    </source>
</evidence>
<comment type="similarity">
    <text evidence="3 9">Belongs to the BCKDHA family.</text>
</comment>
<dbReference type="CTD" id="36378309"/>
<dbReference type="PANTHER" id="PTHR43380">
    <property type="entry name" value="2-OXOISOVALERATE DEHYDROGENASE SUBUNIT ALPHA, MITOCHONDRIAL"/>
    <property type="match status" value="1"/>
</dbReference>
<keyword evidence="5" id="KW-0809">Transit peptide</keyword>
<accession>A0A090LEJ4</accession>
<dbReference type="eggNOG" id="KOG1182">
    <property type="taxonomic scope" value="Eukaryota"/>
</dbReference>
<evidence type="ECO:0000256" key="1">
    <source>
        <dbReference type="ARBA" id="ARBA00001964"/>
    </source>
</evidence>
<keyword evidence="9" id="KW-0786">Thiamine pyrophosphate</keyword>
<gene>
    <name evidence="11 13 14" type="ORF">SRAE_2000061900</name>
</gene>
<dbReference type="OMA" id="GMFRGVN"/>
<organism evidence="11">
    <name type="scientific">Strongyloides ratti</name>
    <name type="common">Parasitic roundworm</name>
    <dbReference type="NCBI Taxonomy" id="34506"/>
    <lineage>
        <taxon>Eukaryota</taxon>
        <taxon>Metazoa</taxon>
        <taxon>Ecdysozoa</taxon>
        <taxon>Nematoda</taxon>
        <taxon>Chromadorea</taxon>
        <taxon>Rhabditida</taxon>
        <taxon>Tylenchina</taxon>
        <taxon>Panagrolaimomorpha</taxon>
        <taxon>Strongyloidoidea</taxon>
        <taxon>Strongyloididae</taxon>
        <taxon>Strongyloides</taxon>
    </lineage>
</organism>
<protein>
    <recommendedName>
        <fullName evidence="9">2-oxoisovalerate dehydrogenase subunit alpha</fullName>
        <ecNumber evidence="9">1.2.4.4</ecNumber>
    </recommendedName>
    <alternativeName>
        <fullName evidence="9">Branched-chain alpha-keto acid dehydrogenase E1 component alpha chain</fullName>
    </alternativeName>
</protein>
<dbReference type="InterPro" id="IPR001017">
    <property type="entry name" value="DH_E1"/>
</dbReference>
<evidence type="ECO:0000256" key="5">
    <source>
        <dbReference type="ARBA" id="ARBA00022946"/>
    </source>
</evidence>
<reference evidence="11 12" key="1">
    <citation type="submission" date="2014-09" db="EMBL/GenBank/DDBJ databases">
        <authorList>
            <person name="Martin A.A."/>
        </authorList>
    </citation>
    <scope>NUCLEOTIDE SEQUENCE</scope>
    <source>
        <strain evidence="12">ED321</strain>
        <strain evidence="11">ED321 Heterogonic</strain>
    </source>
</reference>
<dbReference type="WormBase" id="SRAE_2000061900">
    <property type="protein sequence ID" value="SRP06087"/>
    <property type="gene ID" value="WBGene00260815"/>
</dbReference>
<dbReference type="Gene3D" id="3.40.50.970">
    <property type="match status" value="1"/>
</dbReference>
<dbReference type="GeneID" id="36378309"/>
<dbReference type="RefSeq" id="XP_024505145.1">
    <property type="nucleotide sequence ID" value="XM_024651470.1"/>
</dbReference>
<dbReference type="Pfam" id="PF00676">
    <property type="entry name" value="E1_dh"/>
    <property type="match status" value="1"/>
</dbReference>
<evidence type="ECO:0000256" key="4">
    <source>
        <dbReference type="ARBA" id="ARBA00022723"/>
    </source>
</evidence>
<evidence type="ECO:0000259" key="10">
    <source>
        <dbReference type="Pfam" id="PF00676"/>
    </source>
</evidence>
<comment type="catalytic activity">
    <reaction evidence="9">
        <text>N(6)-[(R)-lipoyl]-L-lysyl-[protein] + 3-methyl-2-oxobutanoate + H(+) = N(6)-[(R)-S(8)-2-methylpropanoyldihydrolipoyl]-L-lysyl-[protein] + CO2</text>
        <dbReference type="Rhea" id="RHEA:13457"/>
        <dbReference type="Rhea" id="RHEA-COMP:10474"/>
        <dbReference type="Rhea" id="RHEA-COMP:10497"/>
        <dbReference type="ChEBI" id="CHEBI:11851"/>
        <dbReference type="ChEBI" id="CHEBI:15378"/>
        <dbReference type="ChEBI" id="CHEBI:16526"/>
        <dbReference type="ChEBI" id="CHEBI:83099"/>
        <dbReference type="ChEBI" id="CHEBI:83142"/>
        <dbReference type="EC" id="1.2.4.4"/>
    </reaction>
</comment>
<dbReference type="InterPro" id="IPR029061">
    <property type="entry name" value="THDP-binding"/>
</dbReference>
<evidence type="ECO:0000313" key="11">
    <source>
        <dbReference type="EMBL" id="CEF65945.1"/>
    </source>
</evidence>
<dbReference type="OrthoDB" id="3845at2759"/>
<name>A0A090LEJ4_STRRB</name>
<keyword evidence="12" id="KW-1185">Reference proteome</keyword>
<dbReference type="GO" id="GO:0005759">
    <property type="term" value="C:mitochondrial matrix"/>
    <property type="evidence" value="ECO:0007669"/>
    <property type="project" value="UniProtKB-SubCell"/>
</dbReference>
<dbReference type="WBParaSite" id="SRAE_2000061900.1">
    <property type="protein sequence ID" value="SRAE_2000061900.1"/>
    <property type="gene ID" value="WBGene00260815"/>
</dbReference>
<dbReference type="AlphaFoldDB" id="A0A090LEJ4"/>
<dbReference type="InterPro" id="IPR050771">
    <property type="entry name" value="Alpha-ketoacid_DH_E1_comp"/>
</dbReference>
<dbReference type="CDD" id="cd02000">
    <property type="entry name" value="TPP_E1_PDC_ADC_BCADC"/>
    <property type="match status" value="1"/>
</dbReference>
<evidence type="ECO:0000256" key="7">
    <source>
        <dbReference type="ARBA" id="ARBA00023002"/>
    </source>
</evidence>
<evidence type="ECO:0000256" key="3">
    <source>
        <dbReference type="ARBA" id="ARBA00008646"/>
    </source>
</evidence>
<evidence type="ECO:0000256" key="8">
    <source>
        <dbReference type="ARBA" id="ARBA00023128"/>
    </source>
</evidence>
<dbReference type="STRING" id="34506.A0A090LEJ4"/>
<dbReference type="GO" id="GO:0046872">
    <property type="term" value="F:metal ion binding"/>
    <property type="evidence" value="ECO:0007669"/>
    <property type="project" value="UniProtKB-KW"/>
</dbReference>
<evidence type="ECO:0000256" key="9">
    <source>
        <dbReference type="RuleBase" id="RU365014"/>
    </source>
</evidence>
<evidence type="ECO:0000313" key="14">
    <source>
        <dbReference type="WormBase" id="SRAE_2000061900"/>
    </source>
</evidence>
<dbReference type="EC" id="1.2.4.4" evidence="9"/>
<feature type="domain" description="Dehydrogenase E1 component" evidence="10">
    <location>
        <begin position="86"/>
        <end position="384"/>
    </location>
</feature>
<evidence type="ECO:0000256" key="2">
    <source>
        <dbReference type="ARBA" id="ARBA00004305"/>
    </source>
</evidence>
<dbReference type="FunFam" id="3.40.50.970:FF:000015">
    <property type="entry name" value="2-oxoisovalerate dehydrogenase subunit alpha"/>
    <property type="match status" value="1"/>
</dbReference>
<dbReference type="PANTHER" id="PTHR43380:SF1">
    <property type="entry name" value="2-OXOISOVALERATE DEHYDROGENASE SUBUNIT ALPHA, MITOCHONDRIAL"/>
    <property type="match status" value="1"/>
</dbReference>
<evidence type="ECO:0000313" key="12">
    <source>
        <dbReference type="Proteomes" id="UP000035682"/>
    </source>
</evidence>
<keyword evidence="8" id="KW-0496">Mitochondrion</keyword>
<comment type="cofactor">
    <cofactor evidence="1 9">
        <name>thiamine diphosphate</name>
        <dbReference type="ChEBI" id="CHEBI:58937"/>
    </cofactor>
</comment>
<keyword evidence="4" id="KW-0479">Metal-binding</keyword>
<dbReference type="GO" id="GO:0009083">
    <property type="term" value="P:branched-chain amino acid catabolic process"/>
    <property type="evidence" value="ECO:0007669"/>
    <property type="project" value="TreeGrafter"/>
</dbReference>
<dbReference type="EMBL" id="LN609529">
    <property type="protein sequence ID" value="CEF65945.1"/>
    <property type="molecule type" value="Genomic_DNA"/>
</dbReference>
<comment type="function">
    <text evidence="9">The branched-chain alpha-keto dehydrogenase complex catalyzes the overall conversion of alpha-keto acids to acyl-CoA and CO(2). It contains multiple copies of three enzymatic components: branched-chain alpha-keto acid decarboxylase (E1), lipoamide acyltransferase (E2) and lipoamide dehydrogenase (E3).</text>
</comment>
<proteinExistence type="inferred from homology"/>
<keyword evidence="6" id="KW-0630">Potassium</keyword>
<comment type="subcellular location">
    <subcellularLocation>
        <location evidence="2">Mitochondrion matrix</location>
    </subcellularLocation>
</comment>
<keyword evidence="7 9" id="KW-0560">Oxidoreductase</keyword>
<sequence length="426" mass="48500">MVLLLKKFQGLSNAIRRASSSDAFKLTEFSEKYLGYRKAEFTEKMTFLDSTKDKAIPIYRITNSEGKFTDPSQDPKFSKEEALKMYKSMTLLNTMDKILYDSQRQGRISFYMTSFGEEANHVGSAAALQPEDLVYGQYRETGVLLYRGFSVQQCMHQCYGNEKDIGKGKQMPVHYGSKDINFVTISSPLTTQLPQAVGSAYAFKREKSGKVVCVYFGDGAASEGDAHAAFNFAATLKCPIIFFCRNNGYAISTPTDEQYAGDGIAGKGPGYGLHTIRVDGNDLFAVYNAMKEARNLALENKPVLIEAMTYRIGHHSTSDDSTAYRTQDEINQWMEKDNTINRFYQYLISNNYWSEEEDKKWIKDARKEVLTAFNNAEKVKKAHPNDMFNDVYHELPDHIKKQMDEMNEHLKNYGQHYPLDQHSPSK</sequence>